<comment type="caution">
    <text evidence="2">The sequence shown here is derived from an EMBL/GenBank/DDBJ whole genome shotgun (WGS) entry which is preliminary data.</text>
</comment>
<feature type="signal peptide" evidence="1">
    <location>
        <begin position="1"/>
        <end position="16"/>
    </location>
</feature>
<organism evidence="2 3">
    <name type="scientific">Polarella glacialis</name>
    <name type="common">Dinoflagellate</name>
    <dbReference type="NCBI Taxonomy" id="89957"/>
    <lineage>
        <taxon>Eukaryota</taxon>
        <taxon>Sar</taxon>
        <taxon>Alveolata</taxon>
        <taxon>Dinophyceae</taxon>
        <taxon>Suessiales</taxon>
        <taxon>Suessiaceae</taxon>
        <taxon>Polarella</taxon>
    </lineage>
</organism>
<gene>
    <name evidence="2" type="ORF">PGLA1383_LOCUS33028</name>
</gene>
<name>A0A813FXH6_POLGL</name>
<evidence type="ECO:0000256" key="1">
    <source>
        <dbReference type="SAM" id="SignalP"/>
    </source>
</evidence>
<evidence type="ECO:0000313" key="2">
    <source>
        <dbReference type="EMBL" id="CAE8615312.1"/>
    </source>
</evidence>
<dbReference type="AlphaFoldDB" id="A0A813FXH6"/>
<keyword evidence="1" id="KW-0732">Signal</keyword>
<dbReference type="Proteomes" id="UP000654075">
    <property type="component" value="Unassembled WGS sequence"/>
</dbReference>
<keyword evidence="3" id="KW-1185">Reference proteome</keyword>
<proteinExistence type="predicted"/>
<evidence type="ECO:0000313" key="3">
    <source>
        <dbReference type="Proteomes" id="UP000654075"/>
    </source>
</evidence>
<feature type="chain" id="PRO_5032330683" evidence="1">
    <location>
        <begin position="17"/>
        <end position="352"/>
    </location>
</feature>
<reference evidence="2" key="1">
    <citation type="submission" date="2021-02" db="EMBL/GenBank/DDBJ databases">
        <authorList>
            <person name="Dougan E. K."/>
            <person name="Rhodes N."/>
            <person name="Thang M."/>
            <person name="Chan C."/>
        </authorList>
    </citation>
    <scope>NUCLEOTIDE SEQUENCE</scope>
</reference>
<protein>
    <submittedName>
        <fullName evidence="2">Uncharacterized protein</fullName>
    </submittedName>
</protein>
<dbReference type="EMBL" id="CAJNNV010025602">
    <property type="protein sequence ID" value="CAE8615312.1"/>
    <property type="molecule type" value="Genomic_DNA"/>
</dbReference>
<accession>A0A813FXH6</accession>
<sequence length="352" mass="38228">MTRFLFLLGAAAVAQAKLQKGVDIHCVGIRAHALHYEVEGEETNGDSLAEVRSAQINMEPLPSRDDHCLALSKSENRSQEVCYGVNQDASCAAAKADLPLESGVDCKNLGAEAGLFYSLNYTMLEVNAVAVGFRGMTLKGALELHTSPSASKVAMKGSKVLRDNQATRVVHTLVGCPVCVRVSVSVAMPTTLDYSLALNDAADLTVGAEMEVEIGDMSMTWEKKHGWKKSVETKPTMTMSPVLSGNVDVRAQLGLQMSSSLQVDIDKLAWYHVDMAPSFPTRFELKDSSSTSPTLCSDSHAEFSLSHEADLHVSMFNKTHEFKHWGPVKDFSKGKRLHKCVDVPTDEGLVIV</sequence>